<accession>A0A9W7T4N8</accession>
<sequence>IVAAVLTFWICSKHRQRQQDVAETVQTSEEEITYADPTFCQRQKHTTASSLFLSGRPGMSLPAASAGGPGRRTCGLCPVNDLLPHRSGSACCPALDFLLYLFSLPTDSISAVLF</sequence>
<gene>
    <name evidence="1" type="ORF">IRJ41_021844</name>
</gene>
<protein>
    <submittedName>
        <fullName evidence="1">Uncharacterized protein</fullName>
    </submittedName>
</protein>
<dbReference type="AlphaFoldDB" id="A0A9W7T4N8"/>
<comment type="caution">
    <text evidence="1">The sequence shown here is derived from an EMBL/GenBank/DDBJ whole genome shotgun (WGS) entry which is preliminary data.</text>
</comment>
<keyword evidence="2" id="KW-1185">Reference proteome</keyword>
<organism evidence="1 2">
    <name type="scientific">Triplophysa rosa</name>
    <name type="common">Cave loach</name>
    <dbReference type="NCBI Taxonomy" id="992332"/>
    <lineage>
        <taxon>Eukaryota</taxon>
        <taxon>Metazoa</taxon>
        <taxon>Chordata</taxon>
        <taxon>Craniata</taxon>
        <taxon>Vertebrata</taxon>
        <taxon>Euteleostomi</taxon>
        <taxon>Actinopterygii</taxon>
        <taxon>Neopterygii</taxon>
        <taxon>Teleostei</taxon>
        <taxon>Ostariophysi</taxon>
        <taxon>Cypriniformes</taxon>
        <taxon>Nemacheilidae</taxon>
        <taxon>Triplophysa</taxon>
    </lineage>
</organism>
<dbReference type="EMBL" id="JAFHDT010000025">
    <property type="protein sequence ID" value="KAI7791533.1"/>
    <property type="molecule type" value="Genomic_DNA"/>
</dbReference>
<dbReference type="Proteomes" id="UP001059041">
    <property type="component" value="Linkage Group LG25"/>
</dbReference>
<evidence type="ECO:0000313" key="2">
    <source>
        <dbReference type="Proteomes" id="UP001059041"/>
    </source>
</evidence>
<evidence type="ECO:0000313" key="1">
    <source>
        <dbReference type="EMBL" id="KAI7791533.1"/>
    </source>
</evidence>
<reference evidence="1" key="1">
    <citation type="submission" date="2021-02" db="EMBL/GenBank/DDBJ databases">
        <title>Comparative genomics reveals that relaxation of natural selection precedes convergent phenotypic evolution of cavefish.</title>
        <authorList>
            <person name="Peng Z."/>
        </authorList>
    </citation>
    <scope>NUCLEOTIDE SEQUENCE</scope>
    <source>
        <tissue evidence="1">Muscle</tissue>
    </source>
</reference>
<feature type="non-terminal residue" evidence="1">
    <location>
        <position position="114"/>
    </location>
</feature>
<proteinExistence type="predicted"/>
<name>A0A9W7T4N8_TRIRA</name>